<feature type="binding site" evidence="6">
    <location>
        <position position="199"/>
    </location>
    <ligand>
        <name>a divalent metal cation</name>
        <dbReference type="ChEBI" id="CHEBI:60240"/>
        <label>2</label>
        <note>catalytic</note>
    </ligand>
</feature>
<dbReference type="GO" id="GO:0006508">
    <property type="term" value="P:proteolysis"/>
    <property type="evidence" value="ECO:0007669"/>
    <property type="project" value="UniProtKB-KW"/>
</dbReference>
<evidence type="ECO:0000313" key="9">
    <source>
        <dbReference type="EMBL" id="PIS22387.1"/>
    </source>
</evidence>
<dbReference type="GO" id="GO:0005829">
    <property type="term" value="C:cytosol"/>
    <property type="evidence" value="ECO:0007669"/>
    <property type="project" value="TreeGrafter"/>
</dbReference>
<keyword evidence="5 6" id="KW-0378">Hydrolase</keyword>
<comment type="function">
    <text evidence="1 6">Removes the N-terminal methionine from nascent proteins. The N-terminal methionine is often cleaved when the second residue in the primary sequence is small and uncharged (Met-Ala-, Cys, Gly, Pro, Ser, Thr, or Val). Requires deformylation of the N(alpha)-formylated initiator methionine before it can be hydrolyzed.</text>
</comment>
<evidence type="ECO:0000256" key="6">
    <source>
        <dbReference type="HAMAP-Rule" id="MF_01974"/>
    </source>
</evidence>
<dbReference type="InterPro" id="IPR002467">
    <property type="entry name" value="Pept_M24A_MAP1"/>
</dbReference>
<protein>
    <recommendedName>
        <fullName evidence="6 7">Methionine aminopeptidase</fullName>
        <shortName evidence="6">MAP</shortName>
        <shortName evidence="6">MetAP</shortName>
        <ecNumber evidence="6 7">3.4.11.18</ecNumber>
    </recommendedName>
    <alternativeName>
        <fullName evidence="6">Peptidase M</fullName>
    </alternativeName>
</protein>
<comment type="cofactor">
    <cofactor evidence="6">
        <name>Co(2+)</name>
        <dbReference type="ChEBI" id="CHEBI:48828"/>
    </cofactor>
    <cofactor evidence="6">
        <name>Zn(2+)</name>
        <dbReference type="ChEBI" id="CHEBI:29105"/>
    </cofactor>
    <cofactor evidence="6">
        <name>Mn(2+)</name>
        <dbReference type="ChEBI" id="CHEBI:29035"/>
    </cofactor>
    <cofactor evidence="6">
        <name>Fe(2+)</name>
        <dbReference type="ChEBI" id="CHEBI:29033"/>
    </cofactor>
    <text evidence="6">Binds 2 divalent metal cations per subunit. Has a high-affinity and a low affinity metal-binding site. The true nature of the physiological cofactor is under debate. The enzyme is active with cobalt, zinc, manganese or divalent iron ions. Most likely, methionine aminopeptidases function as mononuclear Fe(2+)-metalloproteases under physiological conditions, and the catalytically relevant metal-binding site has been assigned to the histidine-containing high-affinity site.</text>
</comment>
<dbReference type="GO" id="GO:0070006">
    <property type="term" value="F:metalloaminopeptidase activity"/>
    <property type="evidence" value="ECO:0007669"/>
    <property type="project" value="UniProtKB-UniRule"/>
</dbReference>
<evidence type="ECO:0000256" key="4">
    <source>
        <dbReference type="ARBA" id="ARBA00022723"/>
    </source>
</evidence>
<comment type="similarity">
    <text evidence="6">Belongs to the peptidase M24A family. Methionine aminopeptidase type 1 subfamily.</text>
</comment>
<dbReference type="EC" id="3.4.11.18" evidence="6 7"/>
<dbReference type="HAMAP" id="MF_01974">
    <property type="entry name" value="MetAP_1"/>
    <property type="match status" value="1"/>
</dbReference>
<evidence type="ECO:0000256" key="2">
    <source>
        <dbReference type="ARBA" id="ARBA00022438"/>
    </source>
</evidence>
<evidence type="ECO:0000256" key="3">
    <source>
        <dbReference type="ARBA" id="ARBA00022670"/>
    </source>
</evidence>
<feature type="binding site" evidence="6">
    <location>
        <position position="94"/>
    </location>
    <ligand>
        <name>a divalent metal cation</name>
        <dbReference type="ChEBI" id="CHEBI:60240"/>
        <label>1</label>
    </ligand>
</feature>
<sequence>MILIKSQQEIDAMVEGGKIARKAVDEAVRQAKVGMTTLELNTIAEKIILESGGVPCFKGYEGFPFATCTNINEGIVHGFPNKYKLKKGDVVSVDLGVLYKGMNTDVSESFELETHHQDKFLETGKQALANAIAKCMIGNKIGDISNATQTTIQRAGFSVSRNLAGHGVGRLIHEDPYVECFGKPGKGYEIKEGMTFAVEVIYQKGRPELKLAKDGWTLSTKDGSLSGLFEKSVAVTRQGVLVLT</sequence>
<keyword evidence="4 6" id="KW-0479">Metal-binding</keyword>
<dbReference type="SUPFAM" id="SSF55920">
    <property type="entry name" value="Creatinase/aminopeptidase"/>
    <property type="match status" value="1"/>
</dbReference>
<feature type="binding site" evidence="6">
    <location>
        <position position="105"/>
    </location>
    <ligand>
        <name>a divalent metal cation</name>
        <dbReference type="ChEBI" id="CHEBI:60240"/>
        <label>2</label>
        <note>catalytic</note>
    </ligand>
</feature>
<feature type="binding site" evidence="6">
    <location>
        <position position="230"/>
    </location>
    <ligand>
        <name>a divalent metal cation</name>
        <dbReference type="ChEBI" id="CHEBI:60240"/>
        <label>2</label>
        <note>catalytic</note>
    </ligand>
</feature>
<comment type="catalytic activity">
    <reaction evidence="6 7">
        <text>Release of N-terminal amino acids, preferentially methionine, from peptides and arylamides.</text>
        <dbReference type="EC" id="3.4.11.18"/>
    </reaction>
</comment>
<dbReference type="PRINTS" id="PR00599">
    <property type="entry name" value="MAPEPTIDASE"/>
</dbReference>
<evidence type="ECO:0000256" key="5">
    <source>
        <dbReference type="ARBA" id="ARBA00022801"/>
    </source>
</evidence>
<gene>
    <name evidence="6 9" type="primary">map</name>
    <name evidence="9" type="ORF">COT50_02185</name>
</gene>
<feature type="binding site" evidence="6">
    <location>
        <position position="166"/>
    </location>
    <ligand>
        <name>a divalent metal cation</name>
        <dbReference type="ChEBI" id="CHEBI:60240"/>
        <label>2</label>
        <note>catalytic</note>
    </ligand>
</feature>
<name>A0A2H0XBR4_UNCKA</name>
<comment type="subunit">
    <text evidence="6">Monomer.</text>
</comment>
<dbReference type="Gene3D" id="3.90.230.10">
    <property type="entry name" value="Creatinase/methionine aminopeptidase superfamily"/>
    <property type="match status" value="1"/>
</dbReference>
<reference evidence="10" key="1">
    <citation type="submission" date="2017-09" db="EMBL/GenBank/DDBJ databases">
        <title>Depth-based differentiation of microbial function through sediment-hosted aquifers and enrichment of novel symbionts in the deep terrestrial subsurface.</title>
        <authorList>
            <person name="Probst A.J."/>
            <person name="Ladd B."/>
            <person name="Jarett J.K."/>
            <person name="Geller-Mcgrath D.E."/>
            <person name="Sieber C.M.K."/>
            <person name="Emerson J.B."/>
            <person name="Anantharaman K."/>
            <person name="Thomas B.C."/>
            <person name="Malmstrom R."/>
            <person name="Stieglmeier M."/>
            <person name="Klingl A."/>
            <person name="Woyke T."/>
            <person name="Ryan C.M."/>
            <person name="Banfield J.F."/>
        </authorList>
    </citation>
    <scope>NUCLEOTIDE SEQUENCE [LARGE SCALE GENOMIC DNA]</scope>
</reference>
<evidence type="ECO:0000313" key="10">
    <source>
        <dbReference type="Proteomes" id="UP000231252"/>
    </source>
</evidence>
<organism evidence="9 10">
    <name type="scientific">candidate division WWE3 bacterium CG08_land_8_20_14_0_20_41_10</name>
    <dbReference type="NCBI Taxonomy" id="1975085"/>
    <lineage>
        <taxon>Bacteria</taxon>
        <taxon>Katanobacteria</taxon>
    </lineage>
</organism>
<feature type="domain" description="Peptidase M24" evidence="8">
    <location>
        <begin position="12"/>
        <end position="205"/>
    </location>
</feature>
<dbReference type="GO" id="GO:0046872">
    <property type="term" value="F:metal ion binding"/>
    <property type="evidence" value="ECO:0007669"/>
    <property type="project" value="UniProtKB-UniRule"/>
</dbReference>
<evidence type="ECO:0000256" key="1">
    <source>
        <dbReference type="ARBA" id="ARBA00002521"/>
    </source>
</evidence>
<dbReference type="PANTHER" id="PTHR43330">
    <property type="entry name" value="METHIONINE AMINOPEPTIDASE"/>
    <property type="match status" value="1"/>
</dbReference>
<dbReference type="NCBIfam" id="TIGR00500">
    <property type="entry name" value="met_pdase_I"/>
    <property type="match status" value="1"/>
</dbReference>
<dbReference type="Proteomes" id="UP000231252">
    <property type="component" value="Unassembled WGS sequence"/>
</dbReference>
<accession>A0A2H0XBR4</accession>
<dbReference type="InterPro" id="IPR000994">
    <property type="entry name" value="Pept_M24"/>
</dbReference>
<feature type="binding site" evidence="6">
    <location>
        <position position="77"/>
    </location>
    <ligand>
        <name>substrate</name>
    </ligand>
</feature>
<dbReference type="AlphaFoldDB" id="A0A2H0XBR4"/>
<feature type="binding site" evidence="6">
    <location>
        <position position="230"/>
    </location>
    <ligand>
        <name>a divalent metal cation</name>
        <dbReference type="ChEBI" id="CHEBI:60240"/>
        <label>1</label>
    </ligand>
</feature>
<dbReference type="Pfam" id="PF00557">
    <property type="entry name" value="Peptidase_M24"/>
    <property type="match status" value="1"/>
</dbReference>
<dbReference type="InterPro" id="IPR036005">
    <property type="entry name" value="Creatinase/aminopeptidase-like"/>
</dbReference>
<feature type="binding site" evidence="6">
    <location>
        <position position="173"/>
    </location>
    <ligand>
        <name>substrate</name>
    </ligand>
</feature>
<feature type="binding site" evidence="6">
    <location>
        <position position="105"/>
    </location>
    <ligand>
        <name>a divalent metal cation</name>
        <dbReference type="ChEBI" id="CHEBI:60240"/>
        <label>1</label>
    </ligand>
</feature>
<comment type="caution">
    <text evidence="9">The sequence shown here is derived from an EMBL/GenBank/DDBJ whole genome shotgun (WGS) entry which is preliminary data.</text>
</comment>
<evidence type="ECO:0000256" key="7">
    <source>
        <dbReference type="RuleBase" id="RU003653"/>
    </source>
</evidence>
<dbReference type="GO" id="GO:0004239">
    <property type="term" value="F:initiator methionyl aminopeptidase activity"/>
    <property type="evidence" value="ECO:0007669"/>
    <property type="project" value="UniProtKB-UniRule"/>
</dbReference>
<dbReference type="EMBL" id="PEYU01000048">
    <property type="protein sequence ID" value="PIS22387.1"/>
    <property type="molecule type" value="Genomic_DNA"/>
</dbReference>
<proteinExistence type="inferred from homology"/>
<keyword evidence="3 6" id="KW-0645">Protease</keyword>
<keyword evidence="2 6" id="KW-0031">Aminopeptidase</keyword>
<dbReference type="PANTHER" id="PTHR43330:SF27">
    <property type="entry name" value="METHIONINE AMINOPEPTIDASE"/>
    <property type="match status" value="1"/>
</dbReference>
<dbReference type="InterPro" id="IPR001714">
    <property type="entry name" value="Pept_M24_MAP"/>
</dbReference>
<evidence type="ECO:0000259" key="8">
    <source>
        <dbReference type="Pfam" id="PF00557"/>
    </source>
</evidence>